<evidence type="ECO:0000313" key="3">
    <source>
        <dbReference type="EMBL" id="GBO17702.1"/>
    </source>
</evidence>
<gene>
    <name evidence="3" type="primary">spop_34</name>
    <name evidence="3" type="ORF">AVEN_77666_1</name>
</gene>
<keyword evidence="1" id="KW-0812">Transmembrane</keyword>
<keyword evidence="1" id="KW-0472">Membrane</keyword>
<evidence type="ECO:0000313" key="4">
    <source>
        <dbReference type="Proteomes" id="UP000499080"/>
    </source>
</evidence>
<keyword evidence="1" id="KW-1133">Transmembrane helix</keyword>
<dbReference type="InterPro" id="IPR011333">
    <property type="entry name" value="SKP1/BTB/POZ_sf"/>
</dbReference>
<organism evidence="3 4">
    <name type="scientific">Araneus ventricosus</name>
    <name type="common">Orbweaver spider</name>
    <name type="synonym">Epeira ventricosa</name>
    <dbReference type="NCBI Taxonomy" id="182803"/>
    <lineage>
        <taxon>Eukaryota</taxon>
        <taxon>Metazoa</taxon>
        <taxon>Ecdysozoa</taxon>
        <taxon>Arthropoda</taxon>
        <taxon>Chelicerata</taxon>
        <taxon>Arachnida</taxon>
        <taxon>Araneae</taxon>
        <taxon>Araneomorphae</taxon>
        <taxon>Entelegynae</taxon>
        <taxon>Araneoidea</taxon>
        <taxon>Araneidae</taxon>
        <taxon>Araneus</taxon>
    </lineage>
</organism>
<dbReference type="Proteomes" id="UP000499080">
    <property type="component" value="Unassembled WGS sequence"/>
</dbReference>
<reference evidence="3 4" key="1">
    <citation type="journal article" date="2019" name="Sci. Rep.">
        <title>Orb-weaving spider Araneus ventricosus genome elucidates the spidroin gene catalogue.</title>
        <authorList>
            <person name="Kono N."/>
            <person name="Nakamura H."/>
            <person name="Ohtoshi R."/>
            <person name="Moran D.A.P."/>
            <person name="Shinohara A."/>
            <person name="Yoshida Y."/>
            <person name="Fujiwara M."/>
            <person name="Mori M."/>
            <person name="Tomita M."/>
            <person name="Arakawa K."/>
        </authorList>
    </citation>
    <scope>NUCLEOTIDE SEQUENCE [LARGE SCALE GENOMIC DNA]</scope>
</reference>
<sequence>MSGNNRFTIDCQIPEPSEHMKISTNISQLGSYYLTGLDYNGWSVVCLWSYESSPVPESIEIRRKIVVGELVIEGKLTLLRNDEAILEQNFLQRMRSGSTFIDIKLNNANLRSRTSFGRPPFLLKAHVEILPDQGTLPPMPPIYRKMKKHSTCLLHLASDFAQLTSPETSCVPADVHLKCGSASIPAHKAILGARSPVFAAMFANPMRESEENEVDIADISVFVLRAMVYYMYAAVIGKLSVSSTLGLLVAADKYQVGRLKRICCDSLKENVSVENVSMLLDTGDAVSKDLKSFAMDYICDLPDLSAIQNTEAWKSLEKSKPSLAVEVLTSVLKSRDEKIKKLKT</sequence>
<comment type="caution">
    <text evidence="3">The sequence shown here is derived from an EMBL/GenBank/DDBJ whole genome shotgun (WGS) entry which is preliminary data.</text>
</comment>
<accession>A0A4Y2UZI3</accession>
<dbReference type="SUPFAM" id="SSF54695">
    <property type="entry name" value="POZ domain"/>
    <property type="match status" value="1"/>
</dbReference>
<dbReference type="EMBL" id="BGPR01041429">
    <property type="protein sequence ID" value="GBO17702.1"/>
    <property type="molecule type" value="Genomic_DNA"/>
</dbReference>
<dbReference type="Gene3D" id="1.25.40.420">
    <property type="match status" value="1"/>
</dbReference>
<feature type="transmembrane region" description="Helical" evidence="1">
    <location>
        <begin position="229"/>
        <end position="251"/>
    </location>
</feature>
<dbReference type="InterPro" id="IPR000210">
    <property type="entry name" value="BTB/POZ_dom"/>
</dbReference>
<dbReference type="PANTHER" id="PTHR24413">
    <property type="entry name" value="SPECKLE-TYPE POZ PROTEIN"/>
    <property type="match status" value="1"/>
</dbReference>
<name>A0A4Y2UZI3_ARAVE</name>
<dbReference type="Gene3D" id="3.30.710.10">
    <property type="entry name" value="Potassium Channel Kv1.1, Chain A"/>
    <property type="match status" value="1"/>
</dbReference>
<feature type="domain" description="BTB" evidence="2">
    <location>
        <begin position="173"/>
        <end position="236"/>
    </location>
</feature>
<dbReference type="PROSITE" id="PS50097">
    <property type="entry name" value="BTB"/>
    <property type="match status" value="1"/>
</dbReference>
<dbReference type="AlphaFoldDB" id="A0A4Y2UZI3"/>
<dbReference type="OrthoDB" id="624345at2759"/>
<dbReference type="Pfam" id="PF00651">
    <property type="entry name" value="BTB"/>
    <property type="match status" value="1"/>
</dbReference>
<protein>
    <submittedName>
        <fullName evidence="3">Speckle-type POZ protein</fullName>
    </submittedName>
</protein>
<evidence type="ECO:0000256" key="1">
    <source>
        <dbReference type="SAM" id="Phobius"/>
    </source>
</evidence>
<keyword evidence="4" id="KW-1185">Reference proteome</keyword>
<evidence type="ECO:0000259" key="2">
    <source>
        <dbReference type="PROSITE" id="PS50097"/>
    </source>
</evidence>
<dbReference type="SMART" id="SM00225">
    <property type="entry name" value="BTB"/>
    <property type="match status" value="1"/>
</dbReference>
<proteinExistence type="predicted"/>